<feature type="transmembrane region" description="Helical" evidence="8">
    <location>
        <begin position="441"/>
        <end position="460"/>
    </location>
</feature>
<sequence>MSFMVWDTPRLLGHLSDEDLQDQVRSFAKEHDLLEEIDMLQKGAMIIKYQEGFESGGHGETKSAMRRAKLTKADLDILRKEGRWSSQPWILYFTVALNSTAALVQGWDQTGINGANLLWPIDLLDHHDSLDYVPIWRIIGLVNAAPYIIISLFACWISDPLNHWLGRRRTIWIGACFSFAAPLGSAYVQTWQQLLACRFLLGIGMGLKEVTVPILSAEIAPREIRGALVMSWQIFTAAGIFCGCAANLASSKIGKDYIFSGVGPNIWRFQLGSAFIPAVPLLLGTLLCPESPRWLIKKKMIREAYKSLQTLRGNKILAARDLYYIRELLERHGGERTALRDAPRRFKRLFVGEARIRRATFAASIVMITQQLCGINVLAFYSSSVFIDLVEPGLESSSKEDSEKNWILLKTTLWFTLGFGALNFLGAWPAFLTIDRIGRRALLLFTLPMMFLSLLVAGIGSKFPIKNGTREIVVIFMVYLFTLCYSPGAGPIAFTYSAEVFPMSHREIGMSWAVAMNNIFGAGLSLAFPKMNEKIGILGTLSFFAGMNILAWVLVFFFVPETRVKSLENLDDTFACSTGKHIRHQVFKVLPWLWQYMTLQKPGRCPEFCADREDEGVEIEDMSPR</sequence>
<dbReference type="SUPFAM" id="SSF103473">
    <property type="entry name" value="MFS general substrate transporter"/>
    <property type="match status" value="1"/>
</dbReference>
<dbReference type="PROSITE" id="PS00217">
    <property type="entry name" value="SUGAR_TRANSPORT_2"/>
    <property type="match status" value="1"/>
</dbReference>
<dbReference type="Gene3D" id="1.20.1250.20">
    <property type="entry name" value="MFS general substrate transporter like domains"/>
    <property type="match status" value="1"/>
</dbReference>
<evidence type="ECO:0000256" key="6">
    <source>
        <dbReference type="ARBA" id="ARBA00023136"/>
    </source>
</evidence>
<keyword evidence="4 8" id="KW-0812">Transmembrane</keyword>
<dbReference type="EMBL" id="QZBZ01000263">
    <property type="protein sequence ID" value="TIA31915.1"/>
    <property type="molecule type" value="Genomic_DNA"/>
</dbReference>
<evidence type="ECO:0000256" key="5">
    <source>
        <dbReference type="ARBA" id="ARBA00022989"/>
    </source>
</evidence>
<evidence type="ECO:0000259" key="9">
    <source>
        <dbReference type="PROSITE" id="PS50850"/>
    </source>
</evidence>
<gene>
    <name evidence="10" type="ORF">D6C78_08604</name>
</gene>
<protein>
    <recommendedName>
        <fullName evidence="9">Major facilitator superfamily (MFS) profile domain-containing protein</fullName>
    </recommendedName>
</protein>
<feature type="transmembrane region" description="Helical" evidence="8">
    <location>
        <begin position="227"/>
        <end position="249"/>
    </location>
</feature>
<feature type="transmembrane region" description="Helical" evidence="8">
    <location>
        <begin position="472"/>
        <end position="496"/>
    </location>
</feature>
<dbReference type="PANTHER" id="PTHR48020">
    <property type="entry name" value="PROTON MYO-INOSITOL COTRANSPORTER"/>
    <property type="match status" value="1"/>
</dbReference>
<evidence type="ECO:0000256" key="8">
    <source>
        <dbReference type="SAM" id="Phobius"/>
    </source>
</evidence>
<comment type="caution">
    <text evidence="10">The sequence shown here is derived from an EMBL/GenBank/DDBJ whole genome shotgun (WGS) entry which is preliminary data.</text>
</comment>
<reference evidence="10 11" key="1">
    <citation type="submission" date="2018-10" db="EMBL/GenBank/DDBJ databases">
        <title>Fifty Aureobasidium pullulans genomes reveal a recombining polyextremotolerant generalist.</title>
        <authorList>
            <person name="Gostincar C."/>
            <person name="Turk M."/>
            <person name="Zajc J."/>
            <person name="Gunde-Cimerman N."/>
        </authorList>
    </citation>
    <scope>NUCLEOTIDE SEQUENCE [LARGE SCALE GENOMIC DNA]</scope>
    <source>
        <strain evidence="10 11">EXF-1645</strain>
    </source>
</reference>
<feature type="transmembrane region" description="Helical" evidence="8">
    <location>
        <begin position="135"/>
        <end position="158"/>
    </location>
</feature>
<dbReference type="NCBIfam" id="TIGR00879">
    <property type="entry name" value="SP"/>
    <property type="match status" value="1"/>
</dbReference>
<feature type="transmembrane region" description="Helical" evidence="8">
    <location>
        <begin position="269"/>
        <end position="289"/>
    </location>
</feature>
<feature type="transmembrane region" description="Helical" evidence="8">
    <location>
        <begin position="170"/>
        <end position="187"/>
    </location>
</feature>
<keyword evidence="3 7" id="KW-0813">Transport</keyword>
<dbReference type="AlphaFoldDB" id="A0A4T0BIM1"/>
<evidence type="ECO:0000256" key="7">
    <source>
        <dbReference type="RuleBase" id="RU003346"/>
    </source>
</evidence>
<evidence type="ECO:0000256" key="1">
    <source>
        <dbReference type="ARBA" id="ARBA00004141"/>
    </source>
</evidence>
<name>A0A4T0BIM1_AURPU</name>
<evidence type="ECO:0000256" key="2">
    <source>
        <dbReference type="ARBA" id="ARBA00010992"/>
    </source>
</evidence>
<evidence type="ECO:0000256" key="4">
    <source>
        <dbReference type="ARBA" id="ARBA00022692"/>
    </source>
</evidence>
<feature type="domain" description="Major facilitator superfamily (MFS) profile" evidence="9">
    <location>
        <begin position="94"/>
        <end position="563"/>
    </location>
</feature>
<dbReference type="InterPro" id="IPR003663">
    <property type="entry name" value="Sugar/inositol_transpt"/>
</dbReference>
<feature type="transmembrane region" description="Helical" evidence="8">
    <location>
        <begin position="89"/>
        <end position="107"/>
    </location>
</feature>
<dbReference type="PANTHER" id="PTHR48020:SF4">
    <property type="entry name" value="SYMPORT, PUTATIVE (AFU_ORTHOLOGUE AFUA_3G11790)-RELATED"/>
    <property type="match status" value="1"/>
</dbReference>
<evidence type="ECO:0000313" key="10">
    <source>
        <dbReference type="EMBL" id="TIA31915.1"/>
    </source>
</evidence>
<dbReference type="Proteomes" id="UP000308724">
    <property type="component" value="Unassembled WGS sequence"/>
</dbReference>
<comment type="similarity">
    <text evidence="2 7">Belongs to the major facilitator superfamily. Sugar transporter (TC 2.A.1.1) family.</text>
</comment>
<dbReference type="GO" id="GO:0016020">
    <property type="term" value="C:membrane"/>
    <property type="evidence" value="ECO:0007669"/>
    <property type="project" value="UniProtKB-SubCell"/>
</dbReference>
<evidence type="ECO:0000256" key="3">
    <source>
        <dbReference type="ARBA" id="ARBA00022448"/>
    </source>
</evidence>
<dbReference type="InterPro" id="IPR005829">
    <property type="entry name" value="Sugar_transporter_CS"/>
</dbReference>
<dbReference type="InterPro" id="IPR005828">
    <property type="entry name" value="MFS_sugar_transport-like"/>
</dbReference>
<dbReference type="PRINTS" id="PR00171">
    <property type="entry name" value="SUGRTRNSPORT"/>
</dbReference>
<accession>A0A4T0BIM1</accession>
<evidence type="ECO:0000313" key="11">
    <source>
        <dbReference type="Proteomes" id="UP000308724"/>
    </source>
</evidence>
<keyword evidence="6 8" id="KW-0472">Membrane</keyword>
<dbReference type="GO" id="GO:0022857">
    <property type="term" value="F:transmembrane transporter activity"/>
    <property type="evidence" value="ECO:0007669"/>
    <property type="project" value="InterPro"/>
</dbReference>
<proteinExistence type="inferred from homology"/>
<dbReference type="InterPro" id="IPR036259">
    <property type="entry name" value="MFS_trans_sf"/>
</dbReference>
<dbReference type="InterPro" id="IPR020846">
    <property type="entry name" value="MFS_dom"/>
</dbReference>
<comment type="subcellular location">
    <subcellularLocation>
        <location evidence="1">Membrane</location>
        <topology evidence="1">Multi-pass membrane protein</topology>
    </subcellularLocation>
</comment>
<keyword evidence="5 8" id="KW-1133">Transmembrane helix</keyword>
<dbReference type="GO" id="GO:0015791">
    <property type="term" value="P:polyol transmembrane transport"/>
    <property type="evidence" value="ECO:0007669"/>
    <property type="project" value="UniProtKB-ARBA"/>
</dbReference>
<dbReference type="FunFam" id="1.20.1250.20:FF:000474">
    <property type="entry name" value="Sugar transporter, putative"/>
    <property type="match status" value="1"/>
</dbReference>
<feature type="transmembrane region" description="Helical" evidence="8">
    <location>
        <begin position="413"/>
        <end position="434"/>
    </location>
</feature>
<feature type="transmembrane region" description="Helical" evidence="8">
    <location>
        <begin position="508"/>
        <end position="529"/>
    </location>
</feature>
<feature type="transmembrane region" description="Helical" evidence="8">
    <location>
        <begin position="535"/>
        <end position="559"/>
    </location>
</feature>
<dbReference type="Pfam" id="PF00083">
    <property type="entry name" value="Sugar_tr"/>
    <property type="match status" value="1"/>
</dbReference>
<feature type="transmembrane region" description="Helical" evidence="8">
    <location>
        <begin position="193"/>
        <end position="215"/>
    </location>
</feature>
<dbReference type="InterPro" id="IPR050814">
    <property type="entry name" value="Myo-inositol_Transporter"/>
</dbReference>
<dbReference type="PROSITE" id="PS50850">
    <property type="entry name" value="MFS"/>
    <property type="match status" value="1"/>
</dbReference>
<organism evidence="10 11">
    <name type="scientific">Aureobasidium pullulans</name>
    <name type="common">Black yeast</name>
    <name type="synonym">Pullularia pullulans</name>
    <dbReference type="NCBI Taxonomy" id="5580"/>
    <lineage>
        <taxon>Eukaryota</taxon>
        <taxon>Fungi</taxon>
        <taxon>Dikarya</taxon>
        <taxon>Ascomycota</taxon>
        <taxon>Pezizomycotina</taxon>
        <taxon>Dothideomycetes</taxon>
        <taxon>Dothideomycetidae</taxon>
        <taxon>Dothideales</taxon>
        <taxon>Saccotheciaceae</taxon>
        <taxon>Aureobasidium</taxon>
    </lineage>
</organism>
<dbReference type="PROSITE" id="PS00216">
    <property type="entry name" value="SUGAR_TRANSPORT_1"/>
    <property type="match status" value="1"/>
</dbReference>
<dbReference type="GO" id="GO:0015798">
    <property type="term" value="P:myo-inositol transport"/>
    <property type="evidence" value="ECO:0007669"/>
    <property type="project" value="UniProtKB-ARBA"/>
</dbReference>